<dbReference type="Gene3D" id="2.160.20.120">
    <property type="match status" value="1"/>
</dbReference>
<protein>
    <recommendedName>
        <fullName evidence="2">Putative auto-transporter adhesin head GIN domain-containing protein</fullName>
    </recommendedName>
</protein>
<dbReference type="PANTHER" id="PTHR39200:SF1">
    <property type="entry name" value="AUTO-TRANSPORTER ADHESIN HEAD GIN DOMAIN-CONTAINING PROTEIN-RELATED"/>
    <property type="match status" value="1"/>
</dbReference>
<dbReference type="Pfam" id="PF10988">
    <property type="entry name" value="DUF2807"/>
    <property type="match status" value="1"/>
</dbReference>
<dbReference type="EMBL" id="VJMJ01000137">
    <property type="protein sequence ID" value="KAF0732056.1"/>
    <property type="molecule type" value="Genomic_DNA"/>
</dbReference>
<gene>
    <name evidence="3" type="ORF">Ae201684_010709</name>
</gene>
<comment type="caution">
    <text evidence="3">The sequence shown here is derived from an EMBL/GenBank/DDBJ whole genome shotgun (WGS) entry which is preliminary data.</text>
</comment>
<dbReference type="PANTHER" id="PTHR39200">
    <property type="entry name" value="HYPOTHETICAL EXPORTED PROTEIN"/>
    <property type="match status" value="1"/>
</dbReference>
<keyword evidence="1" id="KW-1133">Transmembrane helix</keyword>
<keyword evidence="1" id="KW-0812">Transmembrane</keyword>
<proteinExistence type="predicted"/>
<keyword evidence="1" id="KW-0472">Membrane</keyword>
<evidence type="ECO:0000313" key="3">
    <source>
        <dbReference type="EMBL" id="KAF0732056.1"/>
    </source>
</evidence>
<evidence type="ECO:0000259" key="2">
    <source>
        <dbReference type="Pfam" id="PF10988"/>
    </source>
</evidence>
<name>A0A6G0WWV5_9STRA</name>
<feature type="domain" description="Putative auto-transporter adhesin head GIN" evidence="2">
    <location>
        <begin position="172"/>
        <end position="280"/>
    </location>
</feature>
<sequence length="398" mass="43007">MGLQSKVWTAIEPVKGLSFDLSGRVFVHRSPSHPVAMTITLMSDSQALLDVIQPELSSDWKGRLIVTTAIRLPPNSNVQIDANLLAHVVVREPLSYVSSEAELVLHDGALASTSDESVTLKANDRGCVLYNTSASMELHSLSLDANDDATIQILTPQLSITDDITLKANDGGSVGIQSRDLAAHSLTSSADDGGSIFVASDIRVALLDTDIKDDGQVNLYPRGTCDDSSVKVSDSGNANLGSIACGSVDAKISDDGRIIVQALNTLETHVSDNGVIKFYNTTPLSFSSASGQSKRRNAQFTSSNPFNLLELKALPLDVPTHVQILSLHGDGPLTTITRSDTPEHAFQTDRPLPIARHRDMFDGLWLVVLFIVLFMGYTWCKPPKKTTEAQPLMLVRYQ</sequence>
<dbReference type="InterPro" id="IPR021255">
    <property type="entry name" value="DUF2807"/>
</dbReference>
<organism evidence="3 4">
    <name type="scientific">Aphanomyces euteiches</name>
    <dbReference type="NCBI Taxonomy" id="100861"/>
    <lineage>
        <taxon>Eukaryota</taxon>
        <taxon>Sar</taxon>
        <taxon>Stramenopiles</taxon>
        <taxon>Oomycota</taxon>
        <taxon>Saprolegniomycetes</taxon>
        <taxon>Saprolegniales</taxon>
        <taxon>Verrucalvaceae</taxon>
        <taxon>Aphanomyces</taxon>
    </lineage>
</organism>
<dbReference type="VEuPathDB" id="FungiDB:AeMF1_015184"/>
<evidence type="ECO:0000256" key="1">
    <source>
        <dbReference type="SAM" id="Phobius"/>
    </source>
</evidence>
<dbReference type="AlphaFoldDB" id="A0A6G0WWV5"/>
<keyword evidence="4" id="KW-1185">Reference proteome</keyword>
<reference evidence="3 4" key="1">
    <citation type="submission" date="2019-07" db="EMBL/GenBank/DDBJ databases">
        <title>Genomics analysis of Aphanomyces spp. identifies a new class of oomycete effector associated with host adaptation.</title>
        <authorList>
            <person name="Gaulin E."/>
        </authorList>
    </citation>
    <scope>NUCLEOTIDE SEQUENCE [LARGE SCALE GENOMIC DNA]</scope>
    <source>
        <strain evidence="3 4">ATCC 201684</strain>
    </source>
</reference>
<evidence type="ECO:0000313" key="4">
    <source>
        <dbReference type="Proteomes" id="UP000481153"/>
    </source>
</evidence>
<accession>A0A6G0WWV5</accession>
<dbReference type="Proteomes" id="UP000481153">
    <property type="component" value="Unassembled WGS sequence"/>
</dbReference>
<feature type="transmembrane region" description="Helical" evidence="1">
    <location>
        <begin position="363"/>
        <end position="380"/>
    </location>
</feature>